<dbReference type="InterPro" id="IPR043502">
    <property type="entry name" value="DNA/RNA_pol_sf"/>
</dbReference>
<dbReference type="PANTHER" id="PTHR24559">
    <property type="entry name" value="TRANSPOSON TY3-I GAG-POL POLYPROTEIN"/>
    <property type="match status" value="1"/>
</dbReference>
<dbReference type="Gene3D" id="3.10.10.10">
    <property type="entry name" value="HIV Type 1 Reverse Transcriptase, subunit A, domain 1"/>
    <property type="match status" value="1"/>
</dbReference>
<dbReference type="SUPFAM" id="SSF50630">
    <property type="entry name" value="Acid proteases"/>
    <property type="match status" value="1"/>
</dbReference>
<evidence type="ECO:0000313" key="3">
    <source>
        <dbReference type="Proteomes" id="UP000316759"/>
    </source>
</evidence>
<dbReference type="EMBL" id="SUNJ01005889">
    <property type="protein sequence ID" value="TPP63242.1"/>
    <property type="molecule type" value="Genomic_DNA"/>
</dbReference>
<organism evidence="2 3">
    <name type="scientific">Fasciola gigantica</name>
    <name type="common">Giant liver fluke</name>
    <dbReference type="NCBI Taxonomy" id="46835"/>
    <lineage>
        <taxon>Eukaryota</taxon>
        <taxon>Metazoa</taxon>
        <taxon>Spiralia</taxon>
        <taxon>Lophotrochozoa</taxon>
        <taxon>Platyhelminthes</taxon>
        <taxon>Trematoda</taxon>
        <taxon>Digenea</taxon>
        <taxon>Plagiorchiida</taxon>
        <taxon>Echinostomata</taxon>
        <taxon>Echinostomatoidea</taxon>
        <taxon>Fasciolidae</taxon>
        <taxon>Fasciola</taxon>
    </lineage>
</organism>
<comment type="caution">
    <text evidence="2">The sequence shown here is derived from an EMBL/GenBank/DDBJ whole genome shotgun (WGS) entry which is preliminary data.</text>
</comment>
<gene>
    <name evidence="2" type="ORF">FGIG_02555</name>
</gene>
<name>A0A504YMS4_FASGI</name>
<dbReference type="OrthoDB" id="6144019at2759"/>
<reference evidence="2 3" key="1">
    <citation type="submission" date="2019-04" db="EMBL/GenBank/DDBJ databases">
        <title>Annotation for the trematode Fasciola gigantica.</title>
        <authorList>
            <person name="Choi Y.-J."/>
        </authorList>
    </citation>
    <scope>NUCLEOTIDE SEQUENCE [LARGE SCALE GENOMIC DNA]</scope>
    <source>
        <strain evidence="2">Uganda_cow_1</strain>
    </source>
</reference>
<dbReference type="Pfam" id="PF09668">
    <property type="entry name" value="Asp_protease"/>
    <property type="match status" value="1"/>
</dbReference>
<dbReference type="InterPro" id="IPR021109">
    <property type="entry name" value="Peptidase_aspartic_dom_sf"/>
</dbReference>
<dbReference type="CDD" id="cd01647">
    <property type="entry name" value="RT_LTR"/>
    <property type="match status" value="1"/>
</dbReference>
<dbReference type="GO" id="GO:0004190">
    <property type="term" value="F:aspartic-type endopeptidase activity"/>
    <property type="evidence" value="ECO:0007669"/>
    <property type="project" value="InterPro"/>
</dbReference>
<dbReference type="InterPro" id="IPR019103">
    <property type="entry name" value="Peptidase_aspartic_DDI1-type"/>
</dbReference>
<dbReference type="CDD" id="cd00303">
    <property type="entry name" value="retropepsin_like"/>
    <property type="match status" value="1"/>
</dbReference>
<dbReference type="SUPFAM" id="SSF56672">
    <property type="entry name" value="DNA/RNA polymerases"/>
    <property type="match status" value="1"/>
</dbReference>
<dbReference type="InterPro" id="IPR053134">
    <property type="entry name" value="RNA-dir_DNA_polymerase"/>
</dbReference>
<evidence type="ECO:0000313" key="2">
    <source>
        <dbReference type="EMBL" id="TPP63242.1"/>
    </source>
</evidence>
<dbReference type="Proteomes" id="UP000316759">
    <property type="component" value="Unassembled WGS sequence"/>
</dbReference>
<evidence type="ECO:0000259" key="1">
    <source>
        <dbReference type="Pfam" id="PF09668"/>
    </source>
</evidence>
<dbReference type="STRING" id="46835.A0A504YMS4"/>
<accession>A0A504YMS4</accession>
<dbReference type="PANTHER" id="PTHR24559:SF444">
    <property type="entry name" value="REVERSE TRANSCRIPTASE DOMAIN-CONTAINING PROTEIN"/>
    <property type="match status" value="1"/>
</dbReference>
<proteinExistence type="predicted"/>
<protein>
    <submittedName>
        <fullName evidence="2">Transposon Ty3-I Gag-Pol polyprotein</fullName>
    </submittedName>
</protein>
<dbReference type="AlphaFoldDB" id="A0A504YMS4"/>
<keyword evidence="3" id="KW-1185">Reference proteome</keyword>
<sequence>MIPIRLANNYVEGLVDSGAARSLVNQQWLKRRGIKGPRFRDVNETLCGVTGEPLAIVGKVDLDLNLGGTRQTQTFAVVCHMALDVIVGMDLLTLLHCTIYLDRQLVHAPRGNVRFLPTITFAQDSTSHVSIEGDHSKDIDNLTKSVDAPPQTIKQLTNLINNYTDVFAWDGTKLGRTGVVRHAINTGQAQPIKLHDRKIPPCHEALVRNMIQEMLDNNVIQPSNSPWAAPVVLVKKKDGGLRLCVDYRKLNRVTKKDSFLLPGMDDLLESLGGPQ</sequence>
<feature type="domain" description="Aspartic peptidase DDI1-type" evidence="1">
    <location>
        <begin position="2"/>
        <end position="99"/>
    </location>
</feature>
<dbReference type="GO" id="GO:0006508">
    <property type="term" value="P:proteolysis"/>
    <property type="evidence" value="ECO:0007669"/>
    <property type="project" value="InterPro"/>
</dbReference>
<dbReference type="Gene3D" id="2.40.70.10">
    <property type="entry name" value="Acid Proteases"/>
    <property type="match status" value="1"/>
</dbReference>